<accession>A0ACB8YJU7</accession>
<dbReference type="Proteomes" id="UP001055879">
    <property type="component" value="Linkage Group LG12"/>
</dbReference>
<evidence type="ECO:0000313" key="1">
    <source>
        <dbReference type="EMBL" id="KAI3685376.1"/>
    </source>
</evidence>
<comment type="caution">
    <text evidence="1">The sequence shown here is derived from an EMBL/GenBank/DDBJ whole genome shotgun (WGS) entry which is preliminary data.</text>
</comment>
<reference evidence="1 2" key="2">
    <citation type="journal article" date="2022" name="Mol. Ecol. Resour.">
        <title>The genomes of chicory, endive, great burdock and yacon provide insights into Asteraceae paleo-polyploidization history and plant inulin production.</title>
        <authorList>
            <person name="Fan W."/>
            <person name="Wang S."/>
            <person name="Wang H."/>
            <person name="Wang A."/>
            <person name="Jiang F."/>
            <person name="Liu H."/>
            <person name="Zhao H."/>
            <person name="Xu D."/>
            <person name="Zhang Y."/>
        </authorList>
    </citation>
    <scope>NUCLEOTIDE SEQUENCE [LARGE SCALE GENOMIC DNA]</scope>
    <source>
        <strain evidence="2">cv. Niubang</strain>
    </source>
</reference>
<keyword evidence="2" id="KW-1185">Reference proteome</keyword>
<gene>
    <name evidence="1" type="ORF">L6452_34618</name>
</gene>
<reference evidence="2" key="1">
    <citation type="journal article" date="2022" name="Mol. Ecol. Resour.">
        <title>The genomes of chicory, endive, great burdock and yacon provide insights into Asteraceae palaeo-polyploidization history and plant inulin production.</title>
        <authorList>
            <person name="Fan W."/>
            <person name="Wang S."/>
            <person name="Wang H."/>
            <person name="Wang A."/>
            <person name="Jiang F."/>
            <person name="Liu H."/>
            <person name="Zhao H."/>
            <person name="Xu D."/>
            <person name="Zhang Y."/>
        </authorList>
    </citation>
    <scope>NUCLEOTIDE SEQUENCE [LARGE SCALE GENOMIC DNA]</scope>
    <source>
        <strain evidence="2">cv. Niubang</strain>
    </source>
</reference>
<sequence length="116" mass="12612">MDAMLHEAMVSGGEATNKSGSGTTKARVIVVEQSQHQDNRKSVFERLSGEEQNGKDEHKTVRPIQECGVNEADVKLPCEENKKEGHVVENRDKGGGSMNSTSSRPLFEAVLSSSKI</sequence>
<dbReference type="EMBL" id="CM042058">
    <property type="protein sequence ID" value="KAI3685376.1"/>
    <property type="molecule type" value="Genomic_DNA"/>
</dbReference>
<name>A0ACB8YJU7_ARCLA</name>
<evidence type="ECO:0000313" key="2">
    <source>
        <dbReference type="Proteomes" id="UP001055879"/>
    </source>
</evidence>
<organism evidence="1 2">
    <name type="scientific">Arctium lappa</name>
    <name type="common">Greater burdock</name>
    <name type="synonym">Lappa major</name>
    <dbReference type="NCBI Taxonomy" id="4217"/>
    <lineage>
        <taxon>Eukaryota</taxon>
        <taxon>Viridiplantae</taxon>
        <taxon>Streptophyta</taxon>
        <taxon>Embryophyta</taxon>
        <taxon>Tracheophyta</taxon>
        <taxon>Spermatophyta</taxon>
        <taxon>Magnoliopsida</taxon>
        <taxon>eudicotyledons</taxon>
        <taxon>Gunneridae</taxon>
        <taxon>Pentapetalae</taxon>
        <taxon>asterids</taxon>
        <taxon>campanulids</taxon>
        <taxon>Asterales</taxon>
        <taxon>Asteraceae</taxon>
        <taxon>Carduoideae</taxon>
        <taxon>Cardueae</taxon>
        <taxon>Arctiinae</taxon>
        <taxon>Arctium</taxon>
    </lineage>
</organism>
<protein>
    <submittedName>
        <fullName evidence="1">Uncharacterized protein</fullName>
    </submittedName>
</protein>
<proteinExistence type="predicted"/>